<feature type="compositionally biased region" description="Basic residues" evidence="1">
    <location>
        <begin position="173"/>
        <end position="239"/>
    </location>
</feature>
<dbReference type="CTD" id="36378976"/>
<dbReference type="RefSeq" id="XP_024505811.1">
    <property type="nucleotide sequence ID" value="XM_024652212.1"/>
</dbReference>
<reference evidence="3 4" key="1">
    <citation type="submission" date="2014-09" db="EMBL/GenBank/DDBJ databases">
        <authorList>
            <person name="Martin A.A."/>
        </authorList>
    </citation>
    <scope>NUCLEOTIDE SEQUENCE</scope>
    <source>
        <strain evidence="4">ED321</strain>
        <strain evidence="3">ED321 Heterogonic</strain>
    </source>
</reference>
<keyword evidence="4" id="KW-1185">Reference proteome</keyword>
<organism evidence="3">
    <name type="scientific">Strongyloides ratti</name>
    <name type="common">Parasitic roundworm</name>
    <dbReference type="NCBI Taxonomy" id="34506"/>
    <lineage>
        <taxon>Eukaryota</taxon>
        <taxon>Metazoa</taxon>
        <taxon>Ecdysozoa</taxon>
        <taxon>Nematoda</taxon>
        <taxon>Chromadorea</taxon>
        <taxon>Rhabditida</taxon>
        <taxon>Tylenchina</taxon>
        <taxon>Panagrolaimomorpha</taxon>
        <taxon>Strongyloidoidea</taxon>
        <taxon>Strongyloididae</taxon>
        <taxon>Strongyloides</taxon>
    </lineage>
</organism>
<feature type="transmembrane region" description="Helical" evidence="2">
    <location>
        <begin position="142"/>
        <end position="167"/>
    </location>
</feature>
<evidence type="ECO:0000256" key="1">
    <source>
        <dbReference type="SAM" id="MobiDB-lite"/>
    </source>
</evidence>
<evidence type="ECO:0000256" key="2">
    <source>
        <dbReference type="SAM" id="Phobius"/>
    </source>
</evidence>
<dbReference type="WBParaSite" id="SRAE_2000127900.1">
    <property type="protein sequence ID" value="SRAE_2000127900.1"/>
    <property type="gene ID" value="WBGene00261482"/>
</dbReference>
<sequence length="410" mass="47180">MTNDTNFKISSTNNISHGGLILSKIKKFSNVLHKKINDKKQNFTIYKEENNNTLRIDKNTSSNEDIYRNKKLTNQRLTETFPRSLIEELPSKSMNNKNKNLSDYHYRTPQKRSTDYMVKEVENIKNENNDLNKFNAETNSGLYTSLAIIFGIIFVLIIIGTITYGIIKVKNKKKMDKKKKLKSRSSRRNSKKSGRKGGRKSKNVNKSRSKKSTTKSRSKNNKKSRSRKNKKEKLSKSIRSRTIDGKETMKINDISYPNGIQQPNLQPFSADKNIPLNPINNLQGNVGGYQNLVRQQPQINSPGVICNKNDQNNLQTPVIQPSSYTSVELPNVQQNIKTSYYNNQNQLDLNSNNKKDQNIHKCTCHYGMTLDQVIYISYGEDNWQKVKDNDTLSCFSFQIPSNYSINHNTM</sequence>
<evidence type="ECO:0000313" key="3">
    <source>
        <dbReference type="EMBL" id="CEF66611.1"/>
    </source>
</evidence>
<feature type="region of interest" description="Disordered" evidence="1">
    <location>
        <begin position="173"/>
        <end position="246"/>
    </location>
</feature>
<name>A0A090LA12_STRRB</name>
<dbReference type="Proteomes" id="UP000035682">
    <property type="component" value="Unplaced"/>
</dbReference>
<evidence type="ECO:0000313" key="4">
    <source>
        <dbReference type="Proteomes" id="UP000035682"/>
    </source>
</evidence>
<accession>A0A090LA12</accession>
<reference evidence="5" key="2">
    <citation type="submission" date="2020-12" db="UniProtKB">
        <authorList>
            <consortium name="WormBaseParasite"/>
        </authorList>
    </citation>
    <scope>IDENTIFICATION</scope>
</reference>
<dbReference type="GeneID" id="36378976"/>
<gene>
    <name evidence="3 5 6" type="ORF">SRAE_2000127900</name>
</gene>
<keyword evidence="2" id="KW-1133">Transmembrane helix</keyword>
<evidence type="ECO:0000313" key="5">
    <source>
        <dbReference type="WBParaSite" id="SRAE_2000127900.1"/>
    </source>
</evidence>
<dbReference type="WormBase" id="SRAE_2000127900">
    <property type="protein sequence ID" value="SRP02075"/>
    <property type="gene ID" value="WBGene00261482"/>
</dbReference>
<dbReference type="AlphaFoldDB" id="A0A090LA12"/>
<proteinExistence type="predicted"/>
<dbReference type="EMBL" id="LN609529">
    <property type="protein sequence ID" value="CEF66611.1"/>
    <property type="molecule type" value="Genomic_DNA"/>
</dbReference>
<evidence type="ECO:0000313" key="6">
    <source>
        <dbReference type="WormBase" id="SRAE_2000127900"/>
    </source>
</evidence>
<protein>
    <submittedName>
        <fullName evidence="3 5">Uncharacterized protein</fullName>
    </submittedName>
</protein>
<keyword evidence="2" id="KW-0472">Membrane</keyword>
<keyword evidence="2" id="KW-0812">Transmembrane</keyword>